<dbReference type="AlphaFoldDB" id="A0A3D9YV13"/>
<reference evidence="2 3" key="1">
    <citation type="submission" date="2018-08" db="EMBL/GenBank/DDBJ databases">
        <title>Genomic Encyclopedia of Type Strains, Phase IV (KMG-IV): sequencing the most valuable type-strain genomes for metagenomic binning, comparative biology and taxonomic classification.</title>
        <authorList>
            <person name="Goeker M."/>
        </authorList>
    </citation>
    <scope>NUCLEOTIDE SEQUENCE [LARGE SCALE GENOMIC DNA]</scope>
    <source>
        <strain evidence="2 3">BW863</strain>
    </source>
</reference>
<dbReference type="OrthoDB" id="64737at2"/>
<dbReference type="Pfam" id="PF07077">
    <property type="entry name" value="DUF1345"/>
    <property type="match status" value="1"/>
</dbReference>
<comment type="caution">
    <text evidence="2">The sequence shown here is derived from an EMBL/GenBank/DDBJ whole genome shotgun (WGS) entry which is preliminary data.</text>
</comment>
<evidence type="ECO:0000313" key="3">
    <source>
        <dbReference type="Proteomes" id="UP000256900"/>
    </source>
</evidence>
<gene>
    <name evidence="2" type="ORF">DES32_2510</name>
</gene>
<proteinExistence type="predicted"/>
<keyword evidence="1" id="KW-0472">Membrane</keyword>
<feature type="transmembrane region" description="Helical" evidence="1">
    <location>
        <begin position="129"/>
        <end position="152"/>
    </location>
</feature>
<dbReference type="Proteomes" id="UP000256900">
    <property type="component" value="Unassembled WGS sequence"/>
</dbReference>
<accession>A0A3D9YV13</accession>
<dbReference type="EMBL" id="QUMO01000003">
    <property type="protein sequence ID" value="REF86456.1"/>
    <property type="molecule type" value="Genomic_DNA"/>
</dbReference>
<dbReference type="InterPro" id="IPR009781">
    <property type="entry name" value="DUF1345"/>
</dbReference>
<protein>
    <submittedName>
        <fullName evidence="2">Putative membrane protein</fullName>
    </submittedName>
</protein>
<sequence length="240" mass="26289">MTDAPTPPDAPARRRRIALPVRIVRARPRLFICLALGILAGLLLPNDWRAITRALISWNFAIFLYFIAVAAMVISADQSSMARRAAEQDDGRFTILVFTVVAAAAAFGAIFYQLLLVKDVHGLQRAFHLVLAAATVTSAWAFIHVMFALHYASECFSERELKSSPAAKSHSGLRFPGDETPDYFDFFYFSFVIGVACATADVNITSRTIRRTATLHCILAFFFNSAVLALTVNIAAGLVG</sequence>
<keyword evidence="3" id="KW-1185">Reference proteome</keyword>
<keyword evidence="1" id="KW-1133">Transmembrane helix</keyword>
<dbReference type="RefSeq" id="WP_115836990.1">
    <property type="nucleotide sequence ID" value="NZ_CP025086.1"/>
</dbReference>
<keyword evidence="1" id="KW-0812">Transmembrane</keyword>
<feature type="transmembrane region" description="Helical" evidence="1">
    <location>
        <begin position="56"/>
        <end position="75"/>
    </location>
</feature>
<evidence type="ECO:0000256" key="1">
    <source>
        <dbReference type="SAM" id="Phobius"/>
    </source>
</evidence>
<evidence type="ECO:0000313" key="2">
    <source>
        <dbReference type="EMBL" id="REF86456.1"/>
    </source>
</evidence>
<feature type="transmembrane region" description="Helical" evidence="1">
    <location>
        <begin position="217"/>
        <end position="239"/>
    </location>
</feature>
<feature type="transmembrane region" description="Helical" evidence="1">
    <location>
        <begin position="26"/>
        <end position="44"/>
    </location>
</feature>
<name>A0A3D9YV13_9HYPH</name>
<organism evidence="2 3">
    <name type="scientific">Methylovirgula ligni</name>
    <dbReference type="NCBI Taxonomy" id="569860"/>
    <lineage>
        <taxon>Bacteria</taxon>
        <taxon>Pseudomonadati</taxon>
        <taxon>Pseudomonadota</taxon>
        <taxon>Alphaproteobacteria</taxon>
        <taxon>Hyphomicrobiales</taxon>
        <taxon>Beijerinckiaceae</taxon>
        <taxon>Methylovirgula</taxon>
    </lineage>
</organism>
<feature type="transmembrane region" description="Helical" evidence="1">
    <location>
        <begin position="95"/>
        <end position="117"/>
    </location>
</feature>
<feature type="transmembrane region" description="Helical" evidence="1">
    <location>
        <begin position="186"/>
        <end position="205"/>
    </location>
</feature>